<dbReference type="PANTHER" id="PTHR43513:SF3">
    <property type="entry name" value="DIHYDROOROTATE DEHYDROGENASE B (NAD(+)), ELECTRON TRANSFER SUBUNIT-RELATED"/>
    <property type="match status" value="1"/>
</dbReference>
<evidence type="ECO:0000313" key="19">
    <source>
        <dbReference type="Proteomes" id="UP000216133"/>
    </source>
</evidence>
<evidence type="ECO:0000313" key="18">
    <source>
        <dbReference type="EMBL" id="PAF13184.1"/>
    </source>
</evidence>
<dbReference type="PANTHER" id="PTHR43513">
    <property type="entry name" value="DIHYDROOROTATE DEHYDROGENASE B (NAD(+)), ELECTRON TRANSFER SUBUNIT"/>
    <property type="match status" value="1"/>
</dbReference>
<evidence type="ECO:0000256" key="11">
    <source>
        <dbReference type="ARBA" id="ARBA00022982"/>
    </source>
</evidence>
<gene>
    <name evidence="18" type="ORF">CHH61_24820</name>
</gene>
<proteinExistence type="inferred from homology"/>
<evidence type="ECO:0000259" key="17">
    <source>
        <dbReference type="Pfam" id="PF10418"/>
    </source>
</evidence>
<evidence type="ECO:0000256" key="4">
    <source>
        <dbReference type="ARBA" id="ARBA00011669"/>
    </source>
</evidence>
<dbReference type="InterPro" id="IPR037117">
    <property type="entry name" value="Dihydroorotate_DH_ele_sf"/>
</dbReference>
<dbReference type="AlphaFoldDB" id="A0A268QYS0"/>
<dbReference type="GO" id="GO:0046872">
    <property type="term" value="F:metal ion binding"/>
    <property type="evidence" value="ECO:0007669"/>
    <property type="project" value="UniProtKB-KW"/>
</dbReference>
<evidence type="ECO:0000256" key="1">
    <source>
        <dbReference type="ARBA" id="ARBA00001974"/>
    </source>
</evidence>
<accession>A0A268QYS0</accession>
<evidence type="ECO:0000256" key="7">
    <source>
        <dbReference type="ARBA" id="ARBA00022714"/>
    </source>
</evidence>
<keyword evidence="13" id="KW-0411">Iron-sulfur</keyword>
<keyword evidence="12" id="KW-0408">Iron</keyword>
<organism evidence="18 19">
    <name type="scientific">Shouchella clausii</name>
    <name type="common">Alkalihalobacillus clausii</name>
    <dbReference type="NCBI Taxonomy" id="79880"/>
    <lineage>
        <taxon>Bacteria</taxon>
        <taxon>Bacillati</taxon>
        <taxon>Bacillota</taxon>
        <taxon>Bacilli</taxon>
        <taxon>Bacillales</taxon>
        <taxon>Bacillaceae</taxon>
        <taxon>Shouchella</taxon>
    </lineage>
</organism>
<comment type="similarity">
    <text evidence="3">Belongs to the PyrK family.</text>
</comment>
<keyword evidence="10" id="KW-0665">Pyrimidine biosynthesis</keyword>
<comment type="cofactor">
    <cofactor evidence="1">
        <name>FAD</name>
        <dbReference type="ChEBI" id="CHEBI:57692"/>
    </cofactor>
</comment>
<keyword evidence="9" id="KW-0274">FAD</keyword>
<feature type="non-terminal residue" evidence="18">
    <location>
        <position position="1"/>
    </location>
</feature>
<comment type="subunit">
    <text evidence="4">Heterotetramer of 2 PyrK and 2 PyrD type B subunits.</text>
</comment>
<name>A0A268QYS0_SHOCL</name>
<comment type="pathway">
    <text evidence="2">Pyrimidine metabolism; UMP biosynthesis via de novo pathway; orotate from (S)-dihydroorotate (NAD(+) route): step 1/1.</text>
</comment>
<feature type="domain" description="Dihydroorotate dehydrogenase electron transfer subunit iron-sulphur cluster binding" evidence="17">
    <location>
        <begin position="19"/>
        <end position="60"/>
    </location>
</feature>
<dbReference type="Pfam" id="PF10418">
    <property type="entry name" value="DHODB_Fe-S_bind"/>
    <property type="match status" value="1"/>
</dbReference>
<reference evidence="18 19" key="1">
    <citation type="submission" date="2017-07" db="EMBL/GenBank/DDBJ databases">
        <title>Isolation and whole genome analysis of endospore-forming bacteria from heroin.</title>
        <authorList>
            <person name="Kalinowski J."/>
            <person name="Ahrens B."/>
            <person name="Al-Dilaimi A."/>
            <person name="Winkler A."/>
            <person name="Wibberg D."/>
            <person name="Schleenbecker U."/>
            <person name="Ruckert C."/>
            <person name="Wolfel R."/>
            <person name="Grass G."/>
        </authorList>
    </citation>
    <scope>NUCLEOTIDE SEQUENCE [LARGE SCALE GENOMIC DNA]</scope>
    <source>
        <strain evidence="18 19">7523-2</strain>
    </source>
</reference>
<dbReference type="InterPro" id="IPR039261">
    <property type="entry name" value="FNR_nucleotide-bd"/>
</dbReference>
<evidence type="ECO:0000256" key="16">
    <source>
        <dbReference type="ARBA" id="ARBA00082223"/>
    </source>
</evidence>
<keyword evidence="11" id="KW-0249">Electron transport</keyword>
<dbReference type="FunFam" id="2.10.240.10:FF:000001">
    <property type="entry name" value="Dihydroorotate dehydrogenase B (NAD(+)), electron transfer subunit"/>
    <property type="match status" value="1"/>
</dbReference>
<evidence type="ECO:0000256" key="5">
    <source>
        <dbReference type="ARBA" id="ARBA00022448"/>
    </source>
</evidence>
<dbReference type="InterPro" id="IPR050353">
    <property type="entry name" value="PyrK_electron_transfer"/>
</dbReference>
<keyword evidence="5" id="KW-0813">Transport</keyword>
<evidence type="ECO:0000256" key="9">
    <source>
        <dbReference type="ARBA" id="ARBA00022827"/>
    </source>
</evidence>
<evidence type="ECO:0000256" key="12">
    <source>
        <dbReference type="ARBA" id="ARBA00023004"/>
    </source>
</evidence>
<protein>
    <recommendedName>
        <fullName evidence="15">Dihydroorotate dehydrogenase B (NAD(+)), electron transfer subunit</fullName>
    </recommendedName>
    <alternativeName>
        <fullName evidence="16">Dihydroorotate oxidase B, electron transfer subunit</fullName>
    </alternativeName>
</protein>
<dbReference type="GO" id="GO:0051537">
    <property type="term" value="F:2 iron, 2 sulfur cluster binding"/>
    <property type="evidence" value="ECO:0007669"/>
    <property type="project" value="UniProtKB-KW"/>
</dbReference>
<evidence type="ECO:0000256" key="3">
    <source>
        <dbReference type="ARBA" id="ARBA00006422"/>
    </source>
</evidence>
<evidence type="ECO:0000256" key="15">
    <source>
        <dbReference type="ARBA" id="ARBA00069792"/>
    </source>
</evidence>
<evidence type="ECO:0000256" key="8">
    <source>
        <dbReference type="ARBA" id="ARBA00022723"/>
    </source>
</evidence>
<evidence type="ECO:0000256" key="14">
    <source>
        <dbReference type="ARBA" id="ARBA00034078"/>
    </source>
</evidence>
<keyword evidence="6" id="KW-0285">Flavoprotein</keyword>
<keyword evidence="8" id="KW-0479">Metal-binding</keyword>
<sequence>MLKALERLHGHKPLFLSLEERMGCGIGACFACVCHTGDDPTGTSYKKVCSDGPVFKAGEVVL</sequence>
<comment type="caution">
    <text evidence="18">The sequence shown here is derived from an EMBL/GenBank/DDBJ whole genome shotgun (WGS) entry which is preliminary data.</text>
</comment>
<comment type="cofactor">
    <cofactor evidence="14">
        <name>[2Fe-2S] cluster</name>
        <dbReference type="ChEBI" id="CHEBI:190135"/>
    </cofactor>
</comment>
<dbReference type="EMBL" id="NPBS01000628">
    <property type="protein sequence ID" value="PAF13184.1"/>
    <property type="molecule type" value="Genomic_DNA"/>
</dbReference>
<dbReference type="SUPFAM" id="SSF52343">
    <property type="entry name" value="Ferredoxin reductase-like, C-terminal NADP-linked domain"/>
    <property type="match status" value="1"/>
</dbReference>
<evidence type="ECO:0000256" key="10">
    <source>
        <dbReference type="ARBA" id="ARBA00022975"/>
    </source>
</evidence>
<evidence type="ECO:0000256" key="2">
    <source>
        <dbReference type="ARBA" id="ARBA00004715"/>
    </source>
</evidence>
<dbReference type="Proteomes" id="UP000216133">
    <property type="component" value="Unassembled WGS sequence"/>
</dbReference>
<dbReference type="GO" id="GO:0006221">
    <property type="term" value="P:pyrimidine nucleotide biosynthetic process"/>
    <property type="evidence" value="ECO:0007669"/>
    <property type="project" value="UniProtKB-KW"/>
</dbReference>
<evidence type="ECO:0000256" key="13">
    <source>
        <dbReference type="ARBA" id="ARBA00023014"/>
    </source>
</evidence>
<evidence type="ECO:0000256" key="6">
    <source>
        <dbReference type="ARBA" id="ARBA00022630"/>
    </source>
</evidence>
<keyword evidence="7" id="KW-0001">2Fe-2S</keyword>
<dbReference type="InterPro" id="IPR019480">
    <property type="entry name" value="Dihydroorotate_DH_Fe-S-bd"/>
</dbReference>
<dbReference type="Gene3D" id="2.10.240.10">
    <property type="entry name" value="Dihydroorotate dehydrogenase, electron transfer subunit"/>
    <property type="match status" value="1"/>
</dbReference>